<proteinExistence type="predicted"/>
<dbReference type="STRING" id="1121117.SAMN02745977_01464"/>
<dbReference type="Proteomes" id="UP000199531">
    <property type="component" value="Unassembled WGS sequence"/>
</dbReference>
<sequence length="188" mass="20740">MPERTLKRRELPETAGSDRREGRLEGKGRAEECSKWPPPSRWYRNGRQPATIGPQRCHMQRLCAGNREGGGGARGQQAATAASLPTGQLDGQAGSQHQQNQHHTLHLHSIHLPEWQQRTIQAVMYSIFGVSGVSLDWSHRGPPGALGAGRFACRTGPVAWTFCAVGHRMPCLCLKLIQIKQLQLPTTQ</sequence>
<accession>A0A1H8H919</accession>
<dbReference type="AlphaFoldDB" id="A0A1H8H919"/>
<keyword evidence="3" id="KW-1185">Reference proteome</keyword>
<feature type="region of interest" description="Disordered" evidence="1">
    <location>
        <begin position="1"/>
        <end position="53"/>
    </location>
</feature>
<gene>
    <name evidence="2" type="ORF">SAMN02745977_01464</name>
</gene>
<reference evidence="2 3" key="1">
    <citation type="submission" date="2016-10" db="EMBL/GenBank/DDBJ databases">
        <authorList>
            <person name="de Groot N.N."/>
        </authorList>
    </citation>
    <scope>NUCLEOTIDE SEQUENCE [LARGE SCALE GENOMIC DNA]</scope>
    <source>
        <strain evidence="2 3">DSM 15123</strain>
    </source>
</reference>
<feature type="region of interest" description="Disordered" evidence="1">
    <location>
        <begin position="68"/>
        <end position="104"/>
    </location>
</feature>
<evidence type="ECO:0000313" key="3">
    <source>
        <dbReference type="Proteomes" id="UP000199531"/>
    </source>
</evidence>
<evidence type="ECO:0000256" key="1">
    <source>
        <dbReference type="SAM" id="MobiDB-lite"/>
    </source>
</evidence>
<evidence type="ECO:0000313" key="2">
    <source>
        <dbReference type="EMBL" id="SEN52267.1"/>
    </source>
</evidence>
<protein>
    <submittedName>
        <fullName evidence="2">Uncharacterized protein</fullName>
    </submittedName>
</protein>
<name>A0A1H8H919_9BURK</name>
<feature type="compositionally biased region" description="Basic and acidic residues" evidence="1">
    <location>
        <begin position="1"/>
        <end position="34"/>
    </location>
</feature>
<organism evidence="2 3">
    <name type="scientific">Brachymonas denitrificans DSM 15123</name>
    <dbReference type="NCBI Taxonomy" id="1121117"/>
    <lineage>
        <taxon>Bacteria</taxon>
        <taxon>Pseudomonadati</taxon>
        <taxon>Pseudomonadota</taxon>
        <taxon>Betaproteobacteria</taxon>
        <taxon>Burkholderiales</taxon>
        <taxon>Comamonadaceae</taxon>
        <taxon>Brachymonas</taxon>
    </lineage>
</organism>
<dbReference type="EMBL" id="FOCW01000002">
    <property type="protein sequence ID" value="SEN52267.1"/>
    <property type="molecule type" value="Genomic_DNA"/>
</dbReference>